<dbReference type="RefSeq" id="WP_154461136.1">
    <property type="nucleotide sequence ID" value="NZ_VUMM01000022.1"/>
</dbReference>
<dbReference type="Proteomes" id="UP000470082">
    <property type="component" value="Unassembled WGS sequence"/>
</dbReference>
<dbReference type="Pfam" id="PF00534">
    <property type="entry name" value="Glycos_transf_1"/>
    <property type="match status" value="1"/>
</dbReference>
<dbReference type="PANTHER" id="PTHR45947:SF3">
    <property type="entry name" value="SULFOQUINOVOSYL TRANSFERASE SQD2"/>
    <property type="match status" value="1"/>
</dbReference>
<dbReference type="GO" id="GO:0016757">
    <property type="term" value="F:glycosyltransferase activity"/>
    <property type="evidence" value="ECO:0007669"/>
    <property type="project" value="TreeGrafter"/>
</dbReference>
<feature type="domain" description="Glycosyltransferase subfamily 4-like N-terminal" evidence="2">
    <location>
        <begin position="17"/>
        <end position="169"/>
    </location>
</feature>
<dbReference type="PANTHER" id="PTHR45947">
    <property type="entry name" value="SULFOQUINOVOSYL TRANSFERASE SQD2"/>
    <property type="match status" value="1"/>
</dbReference>
<dbReference type="AlphaFoldDB" id="A0A7X2N490"/>
<evidence type="ECO:0000313" key="3">
    <source>
        <dbReference type="EMBL" id="MSS02169.1"/>
    </source>
</evidence>
<sequence length="377" mass="42752">MAERIKVAMITSYFDRNGVTSQVINYATHLDKTKFDVSIIAGEPYDSGYEKLCVSHGIKLLKLPRKQNNPFHYYITIYSYLKNNKFDIVHVHGSSAIIAIELLIALLVKVPARIAHSHNTTCSHLFLHRILKRSLQKISTYSLACGEKAGKWMYGDRAYEVIPNAFDTKKFAFNSKNRETVRKLISSECGIIIGHIGKFNDQKNQSYLIQTFEILASKDNTALLLLVGNGPDMDTIKEQANRTSCSNRIIFWGETDNPSELYSAMDIFALPSKYEGLPIVLLEAQISGLPCIVSDKVTSEVDFGNIIWASIDDAPNTWADTMQNITIKSDEEREHYLKNHEQQINKYNISTAVKKLENIYINQVEQTRSRNETTIVS</sequence>
<keyword evidence="3" id="KW-0808">Transferase</keyword>
<keyword evidence="4" id="KW-1185">Reference proteome</keyword>
<dbReference type="Gene3D" id="3.40.50.2000">
    <property type="entry name" value="Glycogen Phosphorylase B"/>
    <property type="match status" value="2"/>
</dbReference>
<protein>
    <submittedName>
        <fullName evidence="3">Glycosyltransferase family 1 protein</fullName>
    </submittedName>
</protein>
<gene>
    <name evidence="3" type="ORF">FYJ50_08730</name>
</gene>
<dbReference type="InterPro" id="IPR001296">
    <property type="entry name" value="Glyco_trans_1"/>
</dbReference>
<organism evidence="3 4">
    <name type="scientific">Floccifex porci</name>
    <dbReference type="NCBI Taxonomy" id="2606629"/>
    <lineage>
        <taxon>Bacteria</taxon>
        <taxon>Bacillati</taxon>
        <taxon>Bacillota</taxon>
        <taxon>Erysipelotrichia</taxon>
        <taxon>Erysipelotrichales</taxon>
        <taxon>Erysipelotrichaceae</taxon>
        <taxon>Floccifex</taxon>
    </lineage>
</organism>
<evidence type="ECO:0000259" key="1">
    <source>
        <dbReference type="Pfam" id="PF00534"/>
    </source>
</evidence>
<comment type="caution">
    <text evidence="3">The sequence shown here is derived from an EMBL/GenBank/DDBJ whole genome shotgun (WGS) entry which is preliminary data.</text>
</comment>
<reference evidence="3 4" key="1">
    <citation type="submission" date="2019-08" db="EMBL/GenBank/DDBJ databases">
        <title>In-depth cultivation of the pig gut microbiome towards novel bacterial diversity and tailored functional studies.</title>
        <authorList>
            <person name="Wylensek D."/>
            <person name="Hitch T.C.A."/>
            <person name="Clavel T."/>
        </authorList>
    </citation>
    <scope>NUCLEOTIDE SEQUENCE [LARGE SCALE GENOMIC DNA]</scope>
    <source>
        <strain evidence="3 4">LKV-178-WT-2G</strain>
    </source>
</reference>
<dbReference type="CDD" id="cd03812">
    <property type="entry name" value="GT4_CapH-like"/>
    <property type="match status" value="1"/>
</dbReference>
<name>A0A7X2N490_9FIRM</name>
<proteinExistence type="predicted"/>
<evidence type="ECO:0000259" key="2">
    <source>
        <dbReference type="Pfam" id="PF13439"/>
    </source>
</evidence>
<dbReference type="Pfam" id="PF13439">
    <property type="entry name" value="Glyco_transf_4"/>
    <property type="match status" value="1"/>
</dbReference>
<dbReference type="InterPro" id="IPR050194">
    <property type="entry name" value="Glycosyltransferase_grp1"/>
</dbReference>
<dbReference type="EMBL" id="VUMM01000022">
    <property type="protein sequence ID" value="MSS02169.1"/>
    <property type="molecule type" value="Genomic_DNA"/>
</dbReference>
<dbReference type="SUPFAM" id="SSF53756">
    <property type="entry name" value="UDP-Glycosyltransferase/glycogen phosphorylase"/>
    <property type="match status" value="1"/>
</dbReference>
<feature type="domain" description="Glycosyl transferase family 1" evidence="1">
    <location>
        <begin position="185"/>
        <end position="297"/>
    </location>
</feature>
<dbReference type="InterPro" id="IPR028098">
    <property type="entry name" value="Glyco_trans_4-like_N"/>
</dbReference>
<accession>A0A7X2N490</accession>
<evidence type="ECO:0000313" key="4">
    <source>
        <dbReference type="Proteomes" id="UP000470082"/>
    </source>
</evidence>